<keyword evidence="4 6" id="KW-0274">FAD</keyword>
<evidence type="ECO:0000256" key="1">
    <source>
        <dbReference type="ARBA" id="ARBA00001974"/>
    </source>
</evidence>
<comment type="caution">
    <text evidence="10">The sequence shown here is derived from an EMBL/GenBank/DDBJ whole genome shotgun (WGS) entry which is preliminary data.</text>
</comment>
<dbReference type="PANTHER" id="PTHR43292:SF3">
    <property type="entry name" value="ACYL-COA DEHYDROGENASE FADE29"/>
    <property type="match status" value="1"/>
</dbReference>
<dbReference type="InterPro" id="IPR009075">
    <property type="entry name" value="AcylCo_DH/oxidase_C"/>
</dbReference>
<dbReference type="SUPFAM" id="SSF47203">
    <property type="entry name" value="Acyl-CoA dehydrogenase C-terminal domain-like"/>
    <property type="match status" value="1"/>
</dbReference>
<comment type="cofactor">
    <cofactor evidence="1 6">
        <name>FAD</name>
        <dbReference type="ChEBI" id="CHEBI:57692"/>
    </cofactor>
</comment>
<keyword evidence="5 6" id="KW-0560">Oxidoreductase</keyword>
<evidence type="ECO:0000256" key="5">
    <source>
        <dbReference type="ARBA" id="ARBA00023002"/>
    </source>
</evidence>
<dbReference type="Gene3D" id="1.10.540.10">
    <property type="entry name" value="Acyl-CoA dehydrogenase/oxidase, N-terminal domain"/>
    <property type="match status" value="1"/>
</dbReference>
<dbReference type="SUPFAM" id="SSF56645">
    <property type="entry name" value="Acyl-CoA dehydrogenase NM domain-like"/>
    <property type="match status" value="1"/>
</dbReference>
<dbReference type="Proteomes" id="UP001428817">
    <property type="component" value="Unassembled WGS sequence"/>
</dbReference>
<dbReference type="InterPro" id="IPR013786">
    <property type="entry name" value="AcylCoA_DH/ox_N"/>
</dbReference>
<feature type="domain" description="Acyl-CoA dehydrogenase/oxidase C-terminal" evidence="7">
    <location>
        <begin position="231"/>
        <end position="382"/>
    </location>
</feature>
<dbReference type="InterPro" id="IPR036250">
    <property type="entry name" value="AcylCo_DH-like_C"/>
</dbReference>
<dbReference type="Gene3D" id="1.20.140.10">
    <property type="entry name" value="Butyryl-CoA Dehydrogenase, subunit A, domain 3"/>
    <property type="match status" value="1"/>
</dbReference>
<evidence type="ECO:0000313" key="11">
    <source>
        <dbReference type="Proteomes" id="UP001428817"/>
    </source>
</evidence>
<name>A0ABP9PY59_9PSEU</name>
<proteinExistence type="inferred from homology"/>
<organism evidence="10 11">
    <name type="scientific">Pseudonocardia eucalypti</name>
    <dbReference type="NCBI Taxonomy" id="648755"/>
    <lineage>
        <taxon>Bacteria</taxon>
        <taxon>Bacillati</taxon>
        <taxon>Actinomycetota</taxon>
        <taxon>Actinomycetes</taxon>
        <taxon>Pseudonocardiales</taxon>
        <taxon>Pseudonocardiaceae</taxon>
        <taxon>Pseudonocardia</taxon>
    </lineage>
</organism>
<gene>
    <name evidence="10" type="ORF">GCM10023321_23610</name>
</gene>
<dbReference type="EMBL" id="BAABJP010000008">
    <property type="protein sequence ID" value="GAA5153407.1"/>
    <property type="molecule type" value="Genomic_DNA"/>
</dbReference>
<keyword evidence="11" id="KW-1185">Reference proteome</keyword>
<evidence type="ECO:0000256" key="6">
    <source>
        <dbReference type="RuleBase" id="RU362125"/>
    </source>
</evidence>
<comment type="similarity">
    <text evidence="2 6">Belongs to the acyl-CoA dehydrogenase family.</text>
</comment>
<reference evidence="11" key="1">
    <citation type="journal article" date="2019" name="Int. J. Syst. Evol. Microbiol.">
        <title>The Global Catalogue of Microorganisms (GCM) 10K type strain sequencing project: providing services to taxonomists for standard genome sequencing and annotation.</title>
        <authorList>
            <consortium name="The Broad Institute Genomics Platform"/>
            <consortium name="The Broad Institute Genome Sequencing Center for Infectious Disease"/>
            <person name="Wu L."/>
            <person name="Ma J."/>
        </authorList>
    </citation>
    <scope>NUCLEOTIDE SEQUENCE [LARGE SCALE GENOMIC DNA]</scope>
    <source>
        <strain evidence="11">JCM 18303</strain>
    </source>
</reference>
<evidence type="ECO:0000259" key="8">
    <source>
        <dbReference type="Pfam" id="PF02770"/>
    </source>
</evidence>
<dbReference type="InterPro" id="IPR052161">
    <property type="entry name" value="Mycobact_Acyl-CoA_DH"/>
</dbReference>
<dbReference type="InterPro" id="IPR037069">
    <property type="entry name" value="AcylCoA_DH/ox_N_sf"/>
</dbReference>
<dbReference type="InterPro" id="IPR046373">
    <property type="entry name" value="Acyl-CoA_Oxase/DH_mid-dom_sf"/>
</dbReference>
<dbReference type="PANTHER" id="PTHR43292">
    <property type="entry name" value="ACYL-COA DEHYDROGENASE"/>
    <property type="match status" value="1"/>
</dbReference>
<dbReference type="RefSeq" id="WP_345702757.1">
    <property type="nucleotide sequence ID" value="NZ_BAABJP010000008.1"/>
</dbReference>
<evidence type="ECO:0000256" key="4">
    <source>
        <dbReference type="ARBA" id="ARBA00022827"/>
    </source>
</evidence>
<evidence type="ECO:0000313" key="10">
    <source>
        <dbReference type="EMBL" id="GAA5153407.1"/>
    </source>
</evidence>
<dbReference type="Pfam" id="PF02770">
    <property type="entry name" value="Acyl-CoA_dh_M"/>
    <property type="match status" value="1"/>
</dbReference>
<accession>A0ABP9PY59</accession>
<sequence length="392" mass="43334">MGRVIPDRVGSTPAEFGAELRAFLEEHHPGRAPRERTARLAFLRAWQATLFDHGWIAPAWPRRWGGMDLPAPLRAVYHREMALARTPVPPTNAVGIVGPTLLRDGTDAQRERYLRPMLRADELWCQGFSEPDAGSDLAALRTRALLVDGEYRVTGRKIWSTNAPVARRMLLLARTGTAESRARGITCLVVDMTAPGVRVHPLRDMAGSAMFAEIELDDVVVPVGDRIGEHDDGWRSARVTLGNERSTSLTAAALRYQRVVTDLVRLARERGRTGEPSVRQELARTITAARLLELNGARVLSRVLAGQDPGPVSSLNRLQHAEFEQHLHELALRLLGADAMLAPTDPRLAEDARWVRGYLRTRASTIGAGTSEIQRNTIAEKVLGLPTDREQP</sequence>
<dbReference type="InterPro" id="IPR009100">
    <property type="entry name" value="AcylCoA_DH/oxidase_NM_dom_sf"/>
</dbReference>
<evidence type="ECO:0000256" key="2">
    <source>
        <dbReference type="ARBA" id="ARBA00009347"/>
    </source>
</evidence>
<feature type="domain" description="Acyl-CoA dehydrogenase/oxidase N-terminal" evidence="9">
    <location>
        <begin position="16"/>
        <end position="119"/>
    </location>
</feature>
<dbReference type="Pfam" id="PF00441">
    <property type="entry name" value="Acyl-CoA_dh_1"/>
    <property type="match status" value="1"/>
</dbReference>
<protein>
    <submittedName>
        <fullName evidence="10">Acyl-CoA dehydrogenase family protein</fullName>
    </submittedName>
</protein>
<evidence type="ECO:0000259" key="9">
    <source>
        <dbReference type="Pfam" id="PF02771"/>
    </source>
</evidence>
<dbReference type="InterPro" id="IPR006091">
    <property type="entry name" value="Acyl-CoA_Oxase/DH_mid-dom"/>
</dbReference>
<evidence type="ECO:0000256" key="3">
    <source>
        <dbReference type="ARBA" id="ARBA00022630"/>
    </source>
</evidence>
<dbReference type="Pfam" id="PF02771">
    <property type="entry name" value="Acyl-CoA_dh_N"/>
    <property type="match status" value="1"/>
</dbReference>
<feature type="domain" description="Acyl-CoA oxidase/dehydrogenase middle" evidence="8">
    <location>
        <begin position="125"/>
        <end position="219"/>
    </location>
</feature>
<keyword evidence="3 6" id="KW-0285">Flavoprotein</keyword>
<evidence type="ECO:0000259" key="7">
    <source>
        <dbReference type="Pfam" id="PF00441"/>
    </source>
</evidence>
<dbReference type="Gene3D" id="2.40.110.10">
    <property type="entry name" value="Butyryl-CoA Dehydrogenase, subunit A, domain 2"/>
    <property type="match status" value="1"/>
</dbReference>